<evidence type="ECO:0000256" key="2">
    <source>
        <dbReference type="SAM" id="SignalP"/>
    </source>
</evidence>
<dbReference type="PANTHER" id="PTHR12461:SF52">
    <property type="entry name" value="JMJC DOMAIN-CONTAINING PROTEIN"/>
    <property type="match status" value="1"/>
</dbReference>
<keyword evidence="6" id="KW-1185">Reference proteome</keyword>
<dbReference type="OrthoDB" id="415358at2759"/>
<dbReference type="InterPro" id="IPR011992">
    <property type="entry name" value="EF-hand-dom_pair"/>
</dbReference>
<feature type="signal peptide" evidence="2">
    <location>
        <begin position="1"/>
        <end position="22"/>
    </location>
</feature>
<dbReference type="Gene3D" id="2.60.120.650">
    <property type="entry name" value="Cupin"/>
    <property type="match status" value="1"/>
</dbReference>
<reference evidence="5 6" key="1">
    <citation type="journal article" date="2008" name="Nature">
        <title>The Trichoplax genome and the nature of placozoans.</title>
        <authorList>
            <person name="Srivastava M."/>
            <person name="Begovic E."/>
            <person name="Chapman J."/>
            <person name="Putnam N.H."/>
            <person name="Hellsten U."/>
            <person name="Kawashima T."/>
            <person name="Kuo A."/>
            <person name="Mitros T."/>
            <person name="Salamov A."/>
            <person name="Carpenter M.L."/>
            <person name="Signorovitch A.Y."/>
            <person name="Moreno M.A."/>
            <person name="Kamm K."/>
            <person name="Grimwood J."/>
            <person name="Schmutz J."/>
            <person name="Shapiro H."/>
            <person name="Grigoriev I.V."/>
            <person name="Buss L.W."/>
            <person name="Schierwater B."/>
            <person name="Dellaporta S.L."/>
            <person name="Rokhsar D.S."/>
        </authorList>
    </citation>
    <scope>NUCLEOTIDE SEQUENCE [LARGE SCALE GENOMIC DNA]</scope>
    <source>
        <strain evidence="5 6">Grell-BS-1999</strain>
    </source>
</reference>
<protein>
    <recommendedName>
        <fullName evidence="7">JmjC domain-containing protein</fullName>
    </recommendedName>
</protein>
<dbReference type="RefSeq" id="XP_002113755.1">
    <property type="nucleotide sequence ID" value="XM_002113719.1"/>
</dbReference>
<feature type="region of interest" description="Disordered" evidence="1">
    <location>
        <begin position="509"/>
        <end position="614"/>
    </location>
</feature>
<feature type="compositionally biased region" description="Basic and acidic residues" evidence="1">
    <location>
        <begin position="509"/>
        <end position="532"/>
    </location>
</feature>
<dbReference type="PhylomeDB" id="B3RZL4"/>
<dbReference type="SUPFAM" id="SSF51197">
    <property type="entry name" value="Clavaminate synthase-like"/>
    <property type="match status" value="1"/>
</dbReference>
<accession>B3RZL4</accession>
<dbReference type="AlphaFoldDB" id="B3RZL4"/>
<name>B3RZL4_TRIAD</name>
<sequence length="614" mass="70106">MKWMQGITFLCLLFASLAKIDGKESSKVPRGHLQEIGLHRDSDGHVDIMNEPYPAEEFWSKYVSKRRPVLLKGAAQNFPAKTLWTDEYLKDVYGKYSVKLEKKKEAQGIPAGDLGLGRDTIKNFLTTYVEENKYVVSQLPKPMYRDILVPPCLSCGIFEDSLVEINYWMSNGGTKSLLHKDAPNILNCVLNGTKNWLLISPKYEHMVPLAREPAMDGGGYSVLKVDKVDLIQFSKFKDCPYWYANVSAGDCLYVPYGTLHHVRSFGDKNMAISYLFSRRTTHTKKFDSKSCENATYKNLTDVEVAWDFDGIGSLTMGLHEPKHYRDSFLHIFKKAKKSILPAKKLLKHVVRDYLGEFEGEKYQKGYKIYKDSLQITDDKETISVDDIKALPMQSWKNMIIFNEMDPANTLQYEYRQFTRSEVSPIFKKAIGKSGIFDGKKFTEAYVGTLGGSERIANEIKQKMDTNGDGIITKEETRNNYKKTMKLFDQDMPPEHVNDYADSYVYRKERPEVPEKDSMDPESDENIRLDDGKGISVENGYHLFEPRGESGNPNDQNDEERNEADGRDDEGNGDEEDEEEEGEDGPGDDERSPEDDDRGPEDDNNMQKGATRDEL</sequence>
<dbReference type="InParanoid" id="B3RZL4"/>
<dbReference type="InterPro" id="IPR002048">
    <property type="entry name" value="EF_hand_dom"/>
</dbReference>
<dbReference type="SUPFAM" id="SSF47473">
    <property type="entry name" value="EF-hand"/>
    <property type="match status" value="1"/>
</dbReference>
<dbReference type="PROSITE" id="PS51184">
    <property type="entry name" value="JMJC"/>
    <property type="match status" value="1"/>
</dbReference>
<feature type="compositionally biased region" description="Acidic residues" evidence="1">
    <location>
        <begin position="555"/>
        <end position="603"/>
    </location>
</feature>
<organism evidence="5 6">
    <name type="scientific">Trichoplax adhaerens</name>
    <name type="common">Trichoplax reptans</name>
    <dbReference type="NCBI Taxonomy" id="10228"/>
    <lineage>
        <taxon>Eukaryota</taxon>
        <taxon>Metazoa</taxon>
        <taxon>Placozoa</taxon>
        <taxon>Uniplacotomia</taxon>
        <taxon>Trichoplacea</taxon>
        <taxon>Trichoplacidae</taxon>
        <taxon>Trichoplax</taxon>
    </lineage>
</organism>
<gene>
    <name evidence="5" type="ORF">TRIADDRAFT_57499</name>
</gene>
<dbReference type="CTD" id="6754967"/>
<dbReference type="FunFam" id="2.60.120.650:FF:000025">
    <property type="entry name" value="Lysine-specific demethylase 8"/>
    <property type="match status" value="1"/>
</dbReference>
<dbReference type="GeneID" id="6754967"/>
<dbReference type="InterPro" id="IPR003347">
    <property type="entry name" value="JmjC_dom"/>
</dbReference>
<evidence type="ECO:0000256" key="1">
    <source>
        <dbReference type="SAM" id="MobiDB-lite"/>
    </source>
</evidence>
<feature type="domain" description="JmjC" evidence="4">
    <location>
        <begin position="138"/>
        <end position="293"/>
    </location>
</feature>
<dbReference type="eggNOG" id="KOG2132">
    <property type="taxonomic scope" value="Eukaryota"/>
</dbReference>
<proteinExistence type="predicted"/>
<dbReference type="GO" id="GO:0005509">
    <property type="term" value="F:calcium ion binding"/>
    <property type="evidence" value="ECO:0007669"/>
    <property type="project" value="InterPro"/>
</dbReference>
<evidence type="ECO:0008006" key="7">
    <source>
        <dbReference type="Google" id="ProtNLM"/>
    </source>
</evidence>
<dbReference type="EMBL" id="DS985246">
    <property type="protein sequence ID" value="EDV24229.1"/>
    <property type="molecule type" value="Genomic_DNA"/>
</dbReference>
<evidence type="ECO:0000259" key="3">
    <source>
        <dbReference type="PROSITE" id="PS50222"/>
    </source>
</evidence>
<dbReference type="OMA" id="FPAFDLW"/>
<evidence type="ECO:0000313" key="6">
    <source>
        <dbReference type="Proteomes" id="UP000009022"/>
    </source>
</evidence>
<evidence type="ECO:0000313" key="5">
    <source>
        <dbReference type="EMBL" id="EDV24229.1"/>
    </source>
</evidence>
<dbReference type="Pfam" id="PF13621">
    <property type="entry name" value="Cupin_8"/>
    <property type="match status" value="1"/>
</dbReference>
<dbReference type="InterPro" id="IPR041667">
    <property type="entry name" value="Cupin_8"/>
</dbReference>
<feature type="chain" id="PRO_5002798518" description="JmjC domain-containing protein" evidence="2">
    <location>
        <begin position="23"/>
        <end position="614"/>
    </location>
</feature>
<dbReference type="PROSITE" id="PS50222">
    <property type="entry name" value="EF_HAND_2"/>
    <property type="match status" value="1"/>
</dbReference>
<dbReference type="PANTHER" id="PTHR12461">
    <property type="entry name" value="HYPOXIA-INDUCIBLE FACTOR 1 ALPHA INHIBITOR-RELATED"/>
    <property type="match status" value="1"/>
</dbReference>
<feature type="domain" description="EF-hand" evidence="3">
    <location>
        <begin position="451"/>
        <end position="486"/>
    </location>
</feature>
<dbReference type="HOGENOM" id="CLU_016785_9_2_1"/>
<dbReference type="GO" id="GO:0016706">
    <property type="term" value="F:2-oxoglutarate-dependent dioxygenase activity"/>
    <property type="evidence" value="ECO:0000318"/>
    <property type="project" value="GO_Central"/>
</dbReference>
<dbReference type="Proteomes" id="UP000009022">
    <property type="component" value="Unassembled WGS sequence"/>
</dbReference>
<keyword evidence="2" id="KW-0732">Signal</keyword>
<dbReference type="KEGG" id="tad:TRIADDRAFT_57499"/>
<evidence type="ECO:0000259" key="4">
    <source>
        <dbReference type="PROSITE" id="PS51184"/>
    </source>
</evidence>